<keyword evidence="9" id="KW-0472">Membrane</keyword>
<dbReference type="PRINTS" id="PR00184">
    <property type="entry name" value="NEISSPPORIN"/>
</dbReference>
<keyword evidence="10" id="KW-0998">Cell outer membrane</keyword>
<keyword evidence="7" id="KW-0406">Ion transport</keyword>
<evidence type="ECO:0000256" key="7">
    <source>
        <dbReference type="ARBA" id="ARBA00023065"/>
    </source>
</evidence>
<evidence type="ECO:0000256" key="1">
    <source>
        <dbReference type="ARBA" id="ARBA00004571"/>
    </source>
</evidence>
<comment type="subcellular location">
    <subcellularLocation>
        <location evidence="1">Cell outer membrane</location>
        <topology evidence="1">Multi-pass membrane protein</topology>
    </subcellularLocation>
</comment>
<dbReference type="PANTHER" id="PTHR34501">
    <property type="entry name" value="PROTEIN YDDL-RELATED"/>
    <property type="match status" value="1"/>
</dbReference>
<evidence type="ECO:0000313" key="14">
    <source>
        <dbReference type="Proteomes" id="UP000584325"/>
    </source>
</evidence>
<dbReference type="GO" id="GO:0009279">
    <property type="term" value="C:cell outer membrane"/>
    <property type="evidence" value="ECO:0007669"/>
    <property type="project" value="UniProtKB-SubCell"/>
</dbReference>
<dbReference type="InterPro" id="IPR002299">
    <property type="entry name" value="Porin_Neis"/>
</dbReference>
<feature type="signal peptide" evidence="11">
    <location>
        <begin position="1"/>
        <end position="44"/>
    </location>
</feature>
<comment type="subunit">
    <text evidence="2">Homotrimer.</text>
</comment>
<feature type="chain" id="PRO_5030524613" evidence="11">
    <location>
        <begin position="45"/>
        <end position="385"/>
    </location>
</feature>
<name>A0A7W5E5Y6_9BURK</name>
<dbReference type="Pfam" id="PF13609">
    <property type="entry name" value="Porin_4"/>
    <property type="match status" value="1"/>
</dbReference>
<evidence type="ECO:0000256" key="6">
    <source>
        <dbReference type="ARBA" id="ARBA00022729"/>
    </source>
</evidence>
<protein>
    <submittedName>
        <fullName evidence="13">Putative porin</fullName>
    </submittedName>
</protein>
<dbReference type="CDD" id="cd00342">
    <property type="entry name" value="gram_neg_porins"/>
    <property type="match status" value="1"/>
</dbReference>
<sequence length="385" mass="39287">MNGITGERARGRSIGNGAGKGGSMGLATAVAGALALLAAGAAQAQSNVTIYGIIDTAVAHVDNTNAAGDSVTKVASLTGSFPSRIGFRGTEDLGGGLSAIFTLESGFGPDTGAMGQGNRLFGRAANVGLKGKWGTLTLGRQVNMTYIAGLKADVLGPNLFAIGSIDPYLPNARSDNAIGYLGNFNGIVAGATYSFGRDTSTSGGPAATGCAGESPADSKACRQVTALLGYEVKDYGINASFDKLYGNTGAANGLTSSSNYDRRVTVNGYWMIKGTKLGAGVIDRKTDAVTGITESALYYLGVSHPVTPLLTFDAQVARKNVKRSDDDTDMVVARLTYFLSTRTAIYGALGLMNNDGVAAVALDAGGSVGAGKPQRGLMAGLRHHF</sequence>
<dbReference type="Proteomes" id="UP000584325">
    <property type="component" value="Unassembled WGS sequence"/>
</dbReference>
<keyword evidence="4" id="KW-1134">Transmembrane beta strand</keyword>
<evidence type="ECO:0000256" key="3">
    <source>
        <dbReference type="ARBA" id="ARBA00022448"/>
    </source>
</evidence>
<reference evidence="13 14" key="1">
    <citation type="submission" date="2020-08" db="EMBL/GenBank/DDBJ databases">
        <title>Genomic Encyclopedia of Type Strains, Phase III (KMG-III): the genomes of soil and plant-associated and newly described type strains.</title>
        <authorList>
            <person name="Whitman W."/>
        </authorList>
    </citation>
    <scope>NUCLEOTIDE SEQUENCE [LARGE SCALE GENOMIC DNA]</scope>
    <source>
        <strain evidence="13 14">CECT 7753</strain>
    </source>
</reference>
<feature type="domain" description="Porin" evidence="12">
    <location>
        <begin position="33"/>
        <end position="356"/>
    </location>
</feature>
<keyword evidence="3" id="KW-0813">Transport</keyword>
<proteinExistence type="predicted"/>
<keyword evidence="8" id="KW-0626">Porin</keyword>
<evidence type="ECO:0000256" key="9">
    <source>
        <dbReference type="ARBA" id="ARBA00023136"/>
    </source>
</evidence>
<dbReference type="GO" id="GO:0006811">
    <property type="term" value="P:monoatomic ion transport"/>
    <property type="evidence" value="ECO:0007669"/>
    <property type="project" value="UniProtKB-KW"/>
</dbReference>
<dbReference type="InterPro" id="IPR033900">
    <property type="entry name" value="Gram_neg_porin_domain"/>
</dbReference>
<dbReference type="EMBL" id="JACHXS010000001">
    <property type="protein sequence ID" value="MBB3219278.1"/>
    <property type="molecule type" value="Genomic_DNA"/>
</dbReference>
<evidence type="ECO:0000313" key="13">
    <source>
        <dbReference type="EMBL" id="MBB3219278.1"/>
    </source>
</evidence>
<evidence type="ECO:0000256" key="11">
    <source>
        <dbReference type="SAM" id="SignalP"/>
    </source>
</evidence>
<evidence type="ECO:0000256" key="2">
    <source>
        <dbReference type="ARBA" id="ARBA00011233"/>
    </source>
</evidence>
<organism evidence="13 14">
    <name type="scientific">Pseudoduganella umbonata</name>
    <dbReference type="NCBI Taxonomy" id="864828"/>
    <lineage>
        <taxon>Bacteria</taxon>
        <taxon>Pseudomonadati</taxon>
        <taxon>Pseudomonadota</taxon>
        <taxon>Betaproteobacteria</taxon>
        <taxon>Burkholderiales</taxon>
        <taxon>Oxalobacteraceae</taxon>
        <taxon>Telluria group</taxon>
        <taxon>Pseudoduganella</taxon>
    </lineage>
</organism>
<dbReference type="PANTHER" id="PTHR34501:SF9">
    <property type="entry name" value="MAJOR OUTER MEMBRANE PROTEIN P.IA"/>
    <property type="match status" value="1"/>
</dbReference>
<evidence type="ECO:0000256" key="4">
    <source>
        <dbReference type="ARBA" id="ARBA00022452"/>
    </source>
</evidence>
<evidence type="ECO:0000256" key="10">
    <source>
        <dbReference type="ARBA" id="ARBA00023237"/>
    </source>
</evidence>
<gene>
    <name evidence="13" type="ORF">FHS02_000065</name>
</gene>
<evidence type="ECO:0000256" key="5">
    <source>
        <dbReference type="ARBA" id="ARBA00022692"/>
    </source>
</evidence>
<dbReference type="AlphaFoldDB" id="A0A7W5E5Y6"/>
<dbReference type="Gene3D" id="2.40.160.10">
    <property type="entry name" value="Porin"/>
    <property type="match status" value="1"/>
</dbReference>
<evidence type="ECO:0000259" key="12">
    <source>
        <dbReference type="Pfam" id="PF13609"/>
    </source>
</evidence>
<accession>A0A7W5E5Y6</accession>
<comment type="caution">
    <text evidence="13">The sequence shown here is derived from an EMBL/GenBank/DDBJ whole genome shotgun (WGS) entry which is preliminary data.</text>
</comment>
<dbReference type="InterPro" id="IPR023614">
    <property type="entry name" value="Porin_dom_sf"/>
</dbReference>
<dbReference type="InterPro" id="IPR050298">
    <property type="entry name" value="Gram-neg_bact_OMP"/>
</dbReference>
<keyword evidence="6 11" id="KW-0732">Signal</keyword>
<dbReference type="GO" id="GO:0015288">
    <property type="term" value="F:porin activity"/>
    <property type="evidence" value="ECO:0007669"/>
    <property type="project" value="UniProtKB-KW"/>
</dbReference>
<dbReference type="SUPFAM" id="SSF56935">
    <property type="entry name" value="Porins"/>
    <property type="match status" value="1"/>
</dbReference>
<keyword evidence="5" id="KW-0812">Transmembrane</keyword>
<evidence type="ECO:0000256" key="8">
    <source>
        <dbReference type="ARBA" id="ARBA00023114"/>
    </source>
</evidence>
<dbReference type="GO" id="GO:0046930">
    <property type="term" value="C:pore complex"/>
    <property type="evidence" value="ECO:0007669"/>
    <property type="project" value="UniProtKB-KW"/>
</dbReference>